<proteinExistence type="inferred from homology"/>
<evidence type="ECO:0000313" key="7">
    <source>
        <dbReference type="EMBL" id="MCS4559043.1"/>
    </source>
</evidence>
<evidence type="ECO:0000256" key="3">
    <source>
        <dbReference type="ARBA" id="ARBA00022741"/>
    </source>
</evidence>
<keyword evidence="8" id="KW-1185">Reference proteome</keyword>
<accession>A0ABT2FS32</accession>
<dbReference type="Gene3D" id="1.10.730.10">
    <property type="entry name" value="Isoleucyl-tRNA Synthetase, Domain 1"/>
    <property type="match status" value="1"/>
</dbReference>
<comment type="caution">
    <text evidence="7">The sequence shown here is derived from an EMBL/GenBank/DDBJ whole genome shotgun (WGS) entry which is preliminary data.</text>
</comment>
<evidence type="ECO:0000256" key="4">
    <source>
        <dbReference type="ARBA" id="ARBA00022840"/>
    </source>
</evidence>
<evidence type="ECO:0000256" key="1">
    <source>
        <dbReference type="ARBA" id="ARBA00008258"/>
    </source>
</evidence>
<dbReference type="Pfam" id="PF19303">
    <property type="entry name" value="Anticodon_3"/>
    <property type="match status" value="1"/>
</dbReference>
<dbReference type="RefSeq" id="WP_238898940.1">
    <property type="nucleotide sequence ID" value="NZ_JAKOGG010000652.1"/>
</dbReference>
<dbReference type="InterPro" id="IPR023458">
    <property type="entry name" value="Met-tRNA_ligase_1"/>
</dbReference>
<keyword evidence="2" id="KW-0436">Ligase</keyword>
<evidence type="ECO:0000256" key="5">
    <source>
        <dbReference type="ARBA" id="ARBA00023146"/>
    </source>
</evidence>
<dbReference type="PANTHER" id="PTHR45765:SF1">
    <property type="entry name" value="METHIONINE--TRNA LIGASE, CYTOPLASMIC"/>
    <property type="match status" value="1"/>
</dbReference>
<protein>
    <recommendedName>
        <fullName evidence="6">Methionyl-tRNA synthetase anticodon-binding domain-containing protein</fullName>
    </recommendedName>
</protein>
<comment type="similarity">
    <text evidence="1">Belongs to the class-I aminoacyl-tRNA synthetase family. MetG type 1 subfamily.</text>
</comment>
<reference evidence="8" key="1">
    <citation type="submission" date="2023-07" db="EMBL/GenBank/DDBJ databases">
        <title>Shewanella mangrovi sp. nov., an acetaldehyde- degrading bacterium isolated from mangrove sediment.</title>
        <authorList>
            <person name="Liu Y."/>
        </authorList>
    </citation>
    <scope>NUCLEOTIDE SEQUENCE [LARGE SCALE GENOMIC DNA]</scope>
    <source>
        <strain evidence="8">C32</strain>
    </source>
</reference>
<feature type="domain" description="Methionyl-tRNA synthetase anticodon-binding" evidence="6">
    <location>
        <begin position="4"/>
        <end position="61"/>
    </location>
</feature>
<keyword evidence="5" id="KW-0030">Aminoacyl-tRNA synthetase</keyword>
<sequence length="64" mass="7705">MVLTPDDHRLLARVTVELRQYHQLLERVRIRDALRCVLNISRHGNQYIQVNEPWKRIKGGEEDR</sequence>
<dbReference type="InterPro" id="IPR009080">
    <property type="entry name" value="tRNAsynth_Ia_anticodon-bd"/>
</dbReference>
<dbReference type="PANTHER" id="PTHR45765">
    <property type="entry name" value="METHIONINE--TRNA LIGASE"/>
    <property type="match status" value="1"/>
</dbReference>
<evidence type="ECO:0000256" key="2">
    <source>
        <dbReference type="ARBA" id="ARBA00022598"/>
    </source>
</evidence>
<keyword evidence="4" id="KW-0067">ATP-binding</keyword>
<gene>
    <name evidence="7" type="ORF">L9G74_21730</name>
</gene>
<keyword evidence="3" id="KW-0547">Nucleotide-binding</keyword>
<dbReference type="Proteomes" id="UP001201549">
    <property type="component" value="Unassembled WGS sequence"/>
</dbReference>
<evidence type="ECO:0000313" key="8">
    <source>
        <dbReference type="Proteomes" id="UP001201549"/>
    </source>
</evidence>
<evidence type="ECO:0000259" key="6">
    <source>
        <dbReference type="Pfam" id="PF19303"/>
    </source>
</evidence>
<feature type="non-terminal residue" evidence="7">
    <location>
        <position position="64"/>
    </location>
</feature>
<organism evidence="7 8">
    <name type="scientific">Shewanella electrica</name>
    <dbReference type="NCBI Taxonomy" id="515560"/>
    <lineage>
        <taxon>Bacteria</taxon>
        <taxon>Pseudomonadati</taxon>
        <taxon>Pseudomonadota</taxon>
        <taxon>Gammaproteobacteria</taxon>
        <taxon>Alteromonadales</taxon>
        <taxon>Shewanellaceae</taxon>
        <taxon>Shewanella</taxon>
    </lineage>
</organism>
<dbReference type="EMBL" id="JAKOGG010000652">
    <property type="protein sequence ID" value="MCS4559043.1"/>
    <property type="molecule type" value="Genomic_DNA"/>
</dbReference>
<dbReference type="SUPFAM" id="SSF47323">
    <property type="entry name" value="Anticodon-binding domain of a subclass of class I aminoacyl-tRNA synthetases"/>
    <property type="match status" value="1"/>
</dbReference>
<name>A0ABT2FS32_9GAMM</name>
<dbReference type="InterPro" id="IPR041872">
    <property type="entry name" value="Anticodon_Met"/>
</dbReference>